<dbReference type="EMBL" id="MT141308">
    <property type="protein sequence ID" value="QJA58106.1"/>
    <property type="molecule type" value="Genomic_DNA"/>
</dbReference>
<feature type="region of interest" description="Disordered" evidence="1">
    <location>
        <begin position="374"/>
        <end position="421"/>
    </location>
</feature>
<evidence type="ECO:0000256" key="1">
    <source>
        <dbReference type="SAM" id="MobiDB-lite"/>
    </source>
</evidence>
<sequence length="421" mass="47233">MSLRDRLRASAQGREQRGGGKAQLLDLSRAGRVVNLSEVKEGREVNRWDILPWKITQPWYEKLRGFNGKTMGELGRTVSKEDYKLEIPRHKVNIGNTFLMVICHREAFSGKCAVCDDMFEMYKEAKEASPERRAVIKENAKKLQPSWRVFYNIFDYNQEADPQVISVVEVSYHHLEIRLLELMETGSEDYWDAFELDRGKTLIFTGRNKPIGKNTNIEPEGLRFEARQAWSEADVYDPQNGVYALDAMVPMLTSEEITRTYLELNDDIPEPGSGSVGNMPEREISSTRRMASPAQTTTEQAASIRRTASPTTVEPTVQETAQPVRRRAPAPDQGVKVVIECPVGHFGEPGGWNECNDCIQVAYDACIADQDKKRAEAEAAVTELPKTEAPARRESPAQTAQPAQTAAPVASGGFARKRTNR</sequence>
<accession>A0A6M3IKP7</accession>
<feature type="compositionally biased region" description="Basic and acidic residues" evidence="1">
    <location>
        <begin position="385"/>
        <end position="395"/>
    </location>
</feature>
<feature type="region of interest" description="Disordered" evidence="1">
    <location>
        <begin position="285"/>
        <end position="331"/>
    </location>
</feature>
<gene>
    <name evidence="2" type="ORF">MM415B01502_0019</name>
</gene>
<dbReference type="AlphaFoldDB" id="A0A6M3IKP7"/>
<feature type="region of interest" description="Disordered" evidence="1">
    <location>
        <begin position="1"/>
        <end position="21"/>
    </location>
</feature>
<organism evidence="2">
    <name type="scientific">viral metagenome</name>
    <dbReference type="NCBI Taxonomy" id="1070528"/>
    <lineage>
        <taxon>unclassified sequences</taxon>
        <taxon>metagenomes</taxon>
        <taxon>organismal metagenomes</taxon>
    </lineage>
</organism>
<feature type="compositionally biased region" description="Polar residues" evidence="1">
    <location>
        <begin position="287"/>
        <end position="321"/>
    </location>
</feature>
<reference evidence="2" key="1">
    <citation type="submission" date="2020-03" db="EMBL/GenBank/DDBJ databases">
        <title>The deep terrestrial virosphere.</title>
        <authorList>
            <person name="Holmfeldt K."/>
            <person name="Nilsson E."/>
            <person name="Simone D."/>
            <person name="Lopez-Fernandez M."/>
            <person name="Wu X."/>
            <person name="de Brujin I."/>
            <person name="Lundin D."/>
            <person name="Andersson A."/>
            <person name="Bertilsson S."/>
            <person name="Dopson M."/>
        </authorList>
    </citation>
    <scope>NUCLEOTIDE SEQUENCE</scope>
    <source>
        <strain evidence="2">MM415B01502</strain>
    </source>
</reference>
<evidence type="ECO:0000313" key="2">
    <source>
        <dbReference type="EMBL" id="QJA58106.1"/>
    </source>
</evidence>
<name>A0A6M3IKP7_9ZZZZ</name>
<feature type="compositionally biased region" description="Low complexity" evidence="1">
    <location>
        <begin position="396"/>
        <end position="408"/>
    </location>
</feature>
<protein>
    <recommendedName>
        <fullName evidence="3">Bacteriophage T4 Gp32 single-stranded DNA-binding domain-containing protein</fullName>
    </recommendedName>
</protein>
<evidence type="ECO:0008006" key="3">
    <source>
        <dbReference type="Google" id="ProtNLM"/>
    </source>
</evidence>
<proteinExistence type="predicted"/>
<feature type="compositionally biased region" description="Basic and acidic residues" evidence="1">
    <location>
        <begin position="1"/>
        <end position="18"/>
    </location>
</feature>